<sequence>MASQGLFFGGYDVWIHGPGYFINDYFVNSTCLATRAASECVAILLYEIDADRARQQQAAAAAAQQQAVDSGGGSTGSTAMVVVAVVVPAVGAVILAVALAGSIWWVRRSSRRRRELERLGQRSAKAGAAADAAGAAGDVEAAGGSCHLAVKTAAAAGGASGGGARLGVMGGGGGVKGGGGGGSGVFMGVEDEHDVPQWSEAAHLEADDFGGTEHPPYATASPPGGGGGGQWRAAPSSRRRGSADSAFNSNGGTKAAGACSAGGGSSSTADPQPPSPLLQPQHALPAAQPHAAVGPHGAAAMRLGIQQAAAAEQETPPTPGSEASSSPHAAGRGSSGICGEPSQQQDPQQTAAVSPRRMKRMSTHPAAAAAGAAARDGASLLVMSAAAAAAGKAAAAEVAAPPTRQGTADAGAAAGSDVALQKHAPSADELVTELGALVKELRGNVNHTPIVLEGVLGHGSFGTVYKGTWQGLCVAIKTVVFSASQESRKHALQEAALCQSISHPNIIATYASELQPIGVLPNSTVAGGSSPERVSPAAGVAGDTPPGSSSPQQQQRVSHLNITDWRLYIIQEFADGGPLGRLYGHPALWLSPGVANLGAVLPLALGIARALEHVHSKRIVHGDLNPNNVLLKRDPAEPSGYAVKVGDFGLSVMLPNGRTHLSNLRMGTMFYIAPEVACMGHISSSADIFSLGVILWELYHGRTAGVRAQEGPRYCSNFPAFPATCPQAYTAITLRCLQRDPGKRPEAAAAVAALEALLWAHLKGQLGST</sequence>
<evidence type="ECO:0000256" key="2">
    <source>
        <dbReference type="SAM" id="MobiDB-lite"/>
    </source>
</evidence>
<dbReference type="InterPro" id="IPR001245">
    <property type="entry name" value="Ser-Thr/Tyr_kinase_cat_dom"/>
</dbReference>
<dbReference type="InterPro" id="IPR000719">
    <property type="entry name" value="Prot_kinase_dom"/>
</dbReference>
<dbReference type="CDD" id="cd14014">
    <property type="entry name" value="STKc_PknB_like"/>
    <property type="match status" value="1"/>
</dbReference>
<dbReference type="InterPro" id="IPR011009">
    <property type="entry name" value="Kinase-like_dom_sf"/>
</dbReference>
<dbReference type="InterPro" id="IPR017441">
    <property type="entry name" value="Protein_kinase_ATP_BS"/>
</dbReference>
<dbReference type="Proteomes" id="UP000650467">
    <property type="component" value="Unassembled WGS sequence"/>
</dbReference>
<feature type="domain" description="Protein kinase" evidence="4">
    <location>
        <begin position="450"/>
        <end position="758"/>
    </location>
</feature>
<dbReference type="EMBL" id="JAEHOC010000084">
    <property type="protein sequence ID" value="KAG2423171.1"/>
    <property type="molecule type" value="Genomic_DNA"/>
</dbReference>
<dbReference type="Gene3D" id="1.10.510.10">
    <property type="entry name" value="Transferase(Phosphotransferase) domain 1"/>
    <property type="match status" value="1"/>
</dbReference>
<dbReference type="OrthoDB" id="548589at2759"/>
<feature type="region of interest" description="Disordered" evidence="2">
    <location>
        <begin position="525"/>
        <end position="556"/>
    </location>
</feature>
<feature type="transmembrane region" description="Helical" evidence="3">
    <location>
        <begin position="79"/>
        <end position="106"/>
    </location>
</feature>
<keyword evidence="1" id="KW-0547">Nucleotide-binding</keyword>
<gene>
    <name evidence="5" type="ORF">HXX76_010939</name>
</gene>
<evidence type="ECO:0000256" key="3">
    <source>
        <dbReference type="SAM" id="Phobius"/>
    </source>
</evidence>
<feature type="binding site" evidence="1">
    <location>
        <position position="477"/>
    </location>
    <ligand>
        <name>ATP</name>
        <dbReference type="ChEBI" id="CHEBI:30616"/>
    </ligand>
</feature>
<keyword evidence="3" id="KW-0472">Membrane</keyword>
<dbReference type="GO" id="GO:0005524">
    <property type="term" value="F:ATP binding"/>
    <property type="evidence" value="ECO:0007669"/>
    <property type="project" value="UniProtKB-UniRule"/>
</dbReference>
<dbReference type="Pfam" id="PF07714">
    <property type="entry name" value="PK_Tyr_Ser-Thr"/>
    <property type="match status" value="1"/>
</dbReference>
<dbReference type="Pfam" id="PF00069">
    <property type="entry name" value="Pkinase"/>
    <property type="match status" value="1"/>
</dbReference>
<organism evidence="5 6">
    <name type="scientific">Chlamydomonas incerta</name>
    <dbReference type="NCBI Taxonomy" id="51695"/>
    <lineage>
        <taxon>Eukaryota</taxon>
        <taxon>Viridiplantae</taxon>
        <taxon>Chlorophyta</taxon>
        <taxon>core chlorophytes</taxon>
        <taxon>Chlorophyceae</taxon>
        <taxon>CS clade</taxon>
        <taxon>Chlamydomonadales</taxon>
        <taxon>Chlamydomonadaceae</taxon>
        <taxon>Chlamydomonas</taxon>
    </lineage>
</organism>
<keyword evidence="1" id="KW-0067">ATP-binding</keyword>
<evidence type="ECO:0000259" key="4">
    <source>
        <dbReference type="PROSITE" id="PS50011"/>
    </source>
</evidence>
<dbReference type="AlphaFoldDB" id="A0A835SNJ9"/>
<feature type="region of interest" description="Disordered" evidence="2">
    <location>
        <begin position="207"/>
        <end position="297"/>
    </location>
</feature>
<dbReference type="PROSITE" id="PS00107">
    <property type="entry name" value="PROTEIN_KINASE_ATP"/>
    <property type="match status" value="1"/>
</dbReference>
<feature type="compositionally biased region" description="Low complexity" evidence="2">
    <location>
        <begin position="278"/>
        <end position="297"/>
    </location>
</feature>
<feature type="region of interest" description="Disordered" evidence="2">
    <location>
        <begin position="309"/>
        <end position="368"/>
    </location>
</feature>
<keyword evidence="3" id="KW-0812">Transmembrane</keyword>
<evidence type="ECO:0000313" key="5">
    <source>
        <dbReference type="EMBL" id="KAG2423171.1"/>
    </source>
</evidence>
<protein>
    <recommendedName>
        <fullName evidence="4">Protein kinase domain-containing protein</fullName>
    </recommendedName>
</protein>
<feature type="compositionally biased region" description="Low complexity" evidence="2">
    <location>
        <begin position="545"/>
        <end position="555"/>
    </location>
</feature>
<keyword evidence="6" id="KW-1185">Reference proteome</keyword>
<name>A0A835SNJ9_CHLIN</name>
<keyword evidence="3" id="KW-1133">Transmembrane helix</keyword>
<comment type="caution">
    <text evidence="5">The sequence shown here is derived from an EMBL/GenBank/DDBJ whole genome shotgun (WGS) entry which is preliminary data.</text>
</comment>
<dbReference type="SUPFAM" id="SSF56112">
    <property type="entry name" value="Protein kinase-like (PK-like)"/>
    <property type="match status" value="1"/>
</dbReference>
<dbReference type="InterPro" id="IPR051681">
    <property type="entry name" value="Ser/Thr_Kinases-Pseudokinases"/>
</dbReference>
<evidence type="ECO:0000256" key="1">
    <source>
        <dbReference type="PROSITE-ProRule" id="PRU10141"/>
    </source>
</evidence>
<dbReference type="PANTHER" id="PTHR44329">
    <property type="entry name" value="SERINE/THREONINE-PROTEIN KINASE TNNI3K-RELATED"/>
    <property type="match status" value="1"/>
</dbReference>
<feature type="compositionally biased region" description="Low complexity" evidence="2">
    <location>
        <begin position="243"/>
        <end position="259"/>
    </location>
</feature>
<reference evidence="5" key="1">
    <citation type="journal article" date="2020" name="bioRxiv">
        <title>Comparative genomics of Chlamydomonas.</title>
        <authorList>
            <person name="Craig R.J."/>
            <person name="Hasan A.R."/>
            <person name="Ness R.W."/>
            <person name="Keightley P.D."/>
        </authorList>
    </citation>
    <scope>NUCLEOTIDE SEQUENCE</scope>
    <source>
        <strain evidence="5">SAG 7.73</strain>
    </source>
</reference>
<proteinExistence type="predicted"/>
<accession>A0A835SNJ9</accession>
<dbReference type="GO" id="GO:0004674">
    <property type="term" value="F:protein serine/threonine kinase activity"/>
    <property type="evidence" value="ECO:0007669"/>
    <property type="project" value="TreeGrafter"/>
</dbReference>
<dbReference type="Gene3D" id="3.30.200.20">
    <property type="entry name" value="Phosphorylase Kinase, domain 1"/>
    <property type="match status" value="1"/>
</dbReference>
<dbReference type="PANTHER" id="PTHR44329:SF214">
    <property type="entry name" value="PROTEIN KINASE DOMAIN-CONTAINING PROTEIN"/>
    <property type="match status" value="1"/>
</dbReference>
<feature type="compositionally biased region" description="Polar residues" evidence="2">
    <location>
        <begin position="341"/>
        <end position="352"/>
    </location>
</feature>
<dbReference type="PROSITE" id="PS50011">
    <property type="entry name" value="PROTEIN_KINASE_DOM"/>
    <property type="match status" value="1"/>
</dbReference>
<evidence type="ECO:0000313" key="6">
    <source>
        <dbReference type="Proteomes" id="UP000650467"/>
    </source>
</evidence>